<keyword evidence="2" id="KW-1185">Reference proteome</keyword>
<sequence>MGDMAEYTDAERDTIRNAAFGAIALVSKADPGFFSSFKESLAGSKALASGPKEITEILKGGGLPTPPKGDQAAQEQAVTAGLTQAVGILDAKADGSAEAFKGVILEAAQAVADASDGVSPEEQAVIDKVRAALG</sequence>
<gene>
    <name evidence="1" type="ORF">BCF74_11613</name>
</gene>
<evidence type="ECO:0000313" key="2">
    <source>
        <dbReference type="Proteomes" id="UP000237822"/>
    </source>
</evidence>
<proteinExistence type="predicted"/>
<dbReference type="AlphaFoldDB" id="A0A2T0UGK9"/>
<evidence type="ECO:0008006" key="3">
    <source>
        <dbReference type="Google" id="ProtNLM"/>
    </source>
</evidence>
<reference evidence="1 2" key="1">
    <citation type="submission" date="2018-03" db="EMBL/GenBank/DDBJ databases">
        <title>Genomic Encyclopedia of Archaeal and Bacterial Type Strains, Phase II (KMG-II): from individual species to whole genera.</title>
        <authorList>
            <person name="Goeker M."/>
        </authorList>
    </citation>
    <scope>NUCLEOTIDE SEQUENCE [LARGE SCALE GENOMIC DNA]</scope>
    <source>
        <strain evidence="1 2">ATCC BAA-1496</strain>
    </source>
</reference>
<name>A0A2T0UGK9_9MICO</name>
<comment type="caution">
    <text evidence="1">The sequence shown here is derived from an EMBL/GenBank/DDBJ whole genome shotgun (WGS) entry which is preliminary data.</text>
</comment>
<accession>A0A2T0UGK9</accession>
<protein>
    <recommendedName>
        <fullName evidence="3">Tellurite resistance protein TerB</fullName>
    </recommendedName>
</protein>
<dbReference type="EMBL" id="PVTI01000016">
    <property type="protein sequence ID" value="PRY57093.1"/>
    <property type="molecule type" value="Genomic_DNA"/>
</dbReference>
<evidence type="ECO:0000313" key="1">
    <source>
        <dbReference type="EMBL" id="PRY57093.1"/>
    </source>
</evidence>
<organism evidence="1 2">
    <name type="scientific">Knoellia remsis</name>
    <dbReference type="NCBI Taxonomy" id="407159"/>
    <lineage>
        <taxon>Bacteria</taxon>
        <taxon>Bacillati</taxon>
        <taxon>Actinomycetota</taxon>
        <taxon>Actinomycetes</taxon>
        <taxon>Micrococcales</taxon>
        <taxon>Intrasporangiaceae</taxon>
        <taxon>Knoellia</taxon>
    </lineage>
</organism>
<dbReference type="Proteomes" id="UP000237822">
    <property type="component" value="Unassembled WGS sequence"/>
</dbReference>